<sequence length="171" mass="18709">MTLTRRRLLYAALTLPAAALMPTSWLWAQTPQANDRRTAVIHTAQGPHRLSVEVAKTPAQRAQGLMGRRQLGAEHGMLFVYTRLQRARSAFWMYRTLIPLDIAFIDGDGRIVSLQTMPPCASDDSAQCPTYSPGSAYHAALEVNAGYFAERGISEGDCVSAPMLSGKCPTE</sequence>
<dbReference type="PROSITE" id="PS51318">
    <property type="entry name" value="TAT"/>
    <property type="match status" value="1"/>
</dbReference>
<dbReference type="InterPro" id="IPR006311">
    <property type="entry name" value="TAT_signal"/>
</dbReference>
<name>A0A1M7HYR4_9GAMM</name>
<dbReference type="Gene3D" id="2.60.120.1140">
    <property type="entry name" value="Protein of unknown function DUF192"/>
    <property type="match status" value="1"/>
</dbReference>
<dbReference type="OrthoDB" id="5526466at2"/>
<dbReference type="PANTHER" id="PTHR37953">
    <property type="entry name" value="UPF0127 PROTEIN MJ1496"/>
    <property type="match status" value="1"/>
</dbReference>
<accession>A0A1M7HYR4</accession>
<reference evidence="2 3" key="1">
    <citation type="submission" date="2016-11" db="EMBL/GenBank/DDBJ databases">
        <authorList>
            <person name="Jaros S."/>
            <person name="Januszkiewicz K."/>
            <person name="Wedrychowicz H."/>
        </authorList>
    </citation>
    <scope>NUCLEOTIDE SEQUENCE [LARGE SCALE GENOMIC DNA]</scope>
    <source>
        <strain evidence="2 3">ACAM 12</strain>
    </source>
</reference>
<keyword evidence="3" id="KW-1185">Reference proteome</keyword>
<dbReference type="InterPro" id="IPR038695">
    <property type="entry name" value="Saro_0823-like_sf"/>
</dbReference>
<dbReference type="EMBL" id="LT670847">
    <property type="protein sequence ID" value="SHM33676.1"/>
    <property type="molecule type" value="Genomic_DNA"/>
</dbReference>
<feature type="signal peptide" evidence="1">
    <location>
        <begin position="1"/>
        <end position="28"/>
    </location>
</feature>
<evidence type="ECO:0008006" key="4">
    <source>
        <dbReference type="Google" id="ProtNLM"/>
    </source>
</evidence>
<dbReference type="Proteomes" id="UP000190911">
    <property type="component" value="Chromosome I"/>
</dbReference>
<evidence type="ECO:0000313" key="2">
    <source>
        <dbReference type="EMBL" id="SHM33676.1"/>
    </source>
</evidence>
<dbReference type="InParanoid" id="A0A1M7HYR4"/>
<evidence type="ECO:0000256" key="1">
    <source>
        <dbReference type="SAM" id="SignalP"/>
    </source>
</evidence>
<dbReference type="PANTHER" id="PTHR37953:SF1">
    <property type="entry name" value="UPF0127 PROTEIN MJ1496"/>
    <property type="match status" value="1"/>
</dbReference>
<dbReference type="STRING" id="29571.SAMN05878437_2439"/>
<dbReference type="RefSeq" id="WP_079553987.1">
    <property type="nucleotide sequence ID" value="NZ_LT670847.1"/>
</dbReference>
<protein>
    <recommendedName>
        <fullName evidence="4">DUF192 domain-containing protein</fullName>
    </recommendedName>
</protein>
<keyword evidence="1" id="KW-0732">Signal</keyword>
<dbReference type="Pfam" id="PF02643">
    <property type="entry name" value="DUF192"/>
    <property type="match status" value="1"/>
</dbReference>
<dbReference type="AlphaFoldDB" id="A0A1M7HYR4"/>
<organism evidence="2 3">
    <name type="scientific">Vreelandella subglaciescola</name>
    <dbReference type="NCBI Taxonomy" id="29571"/>
    <lineage>
        <taxon>Bacteria</taxon>
        <taxon>Pseudomonadati</taxon>
        <taxon>Pseudomonadota</taxon>
        <taxon>Gammaproteobacteria</taxon>
        <taxon>Oceanospirillales</taxon>
        <taxon>Halomonadaceae</taxon>
        <taxon>Vreelandella</taxon>
    </lineage>
</organism>
<evidence type="ECO:0000313" key="3">
    <source>
        <dbReference type="Proteomes" id="UP000190911"/>
    </source>
</evidence>
<gene>
    <name evidence="2" type="ORF">SAMN05878437_2439</name>
</gene>
<proteinExistence type="predicted"/>
<feature type="chain" id="PRO_5012794034" description="DUF192 domain-containing protein" evidence="1">
    <location>
        <begin position="29"/>
        <end position="171"/>
    </location>
</feature>
<dbReference type="InterPro" id="IPR003795">
    <property type="entry name" value="DUF192"/>
</dbReference>